<evidence type="ECO:0000256" key="5">
    <source>
        <dbReference type="ARBA" id="ARBA00023033"/>
    </source>
</evidence>
<accession>A0A6A5YAW7</accession>
<reference evidence="7" key="1">
    <citation type="journal article" date="2020" name="Stud. Mycol.">
        <title>101 Dothideomycetes genomes: a test case for predicting lifestyles and emergence of pathogens.</title>
        <authorList>
            <person name="Haridas S."/>
            <person name="Albert R."/>
            <person name="Binder M."/>
            <person name="Bloem J."/>
            <person name="Labutti K."/>
            <person name="Salamov A."/>
            <person name="Andreopoulos B."/>
            <person name="Baker S."/>
            <person name="Barry K."/>
            <person name="Bills G."/>
            <person name="Bluhm B."/>
            <person name="Cannon C."/>
            <person name="Castanera R."/>
            <person name="Culley D."/>
            <person name="Daum C."/>
            <person name="Ezra D."/>
            <person name="Gonzalez J."/>
            <person name="Henrissat B."/>
            <person name="Kuo A."/>
            <person name="Liang C."/>
            <person name="Lipzen A."/>
            <person name="Lutzoni F."/>
            <person name="Magnuson J."/>
            <person name="Mondo S."/>
            <person name="Nolan M."/>
            <person name="Ohm R."/>
            <person name="Pangilinan J."/>
            <person name="Park H.-J."/>
            <person name="Ramirez L."/>
            <person name="Alfaro M."/>
            <person name="Sun H."/>
            <person name="Tritt A."/>
            <person name="Yoshinaga Y."/>
            <person name="Zwiers L.-H."/>
            <person name="Turgeon B."/>
            <person name="Goodwin S."/>
            <person name="Spatafora J."/>
            <person name="Crous P."/>
            <person name="Grigoriev I."/>
        </authorList>
    </citation>
    <scope>NUCLEOTIDE SEQUENCE</scope>
    <source>
        <strain evidence="7">CBS 121410</strain>
    </source>
</reference>
<evidence type="ECO:0000313" key="8">
    <source>
        <dbReference type="Proteomes" id="UP000799776"/>
    </source>
</evidence>
<dbReference type="OrthoDB" id="47494at2759"/>
<dbReference type="PRINTS" id="PR00420">
    <property type="entry name" value="RNGMNOXGNASE"/>
</dbReference>
<dbReference type="PANTHER" id="PTHR47178">
    <property type="entry name" value="MONOOXYGENASE, FAD-BINDING"/>
    <property type="match status" value="1"/>
</dbReference>
<dbReference type="InterPro" id="IPR002938">
    <property type="entry name" value="FAD-bd"/>
</dbReference>
<organism evidence="7 8">
    <name type="scientific">Saccharata proteae CBS 121410</name>
    <dbReference type="NCBI Taxonomy" id="1314787"/>
    <lineage>
        <taxon>Eukaryota</taxon>
        <taxon>Fungi</taxon>
        <taxon>Dikarya</taxon>
        <taxon>Ascomycota</taxon>
        <taxon>Pezizomycotina</taxon>
        <taxon>Dothideomycetes</taxon>
        <taxon>Dothideomycetes incertae sedis</taxon>
        <taxon>Botryosphaeriales</taxon>
        <taxon>Saccharataceae</taxon>
        <taxon>Saccharata</taxon>
    </lineage>
</organism>
<dbReference type="AlphaFoldDB" id="A0A6A5YAW7"/>
<keyword evidence="3" id="KW-0274">FAD</keyword>
<dbReference type="EMBL" id="ML978715">
    <property type="protein sequence ID" value="KAF2089002.1"/>
    <property type="molecule type" value="Genomic_DNA"/>
</dbReference>
<name>A0A6A5YAW7_9PEZI</name>
<keyword evidence="2" id="KW-0285">Flavoprotein</keyword>
<dbReference type="Gene3D" id="3.50.50.60">
    <property type="entry name" value="FAD/NAD(P)-binding domain"/>
    <property type="match status" value="1"/>
</dbReference>
<evidence type="ECO:0000259" key="6">
    <source>
        <dbReference type="Pfam" id="PF01494"/>
    </source>
</evidence>
<dbReference type="SUPFAM" id="SSF51905">
    <property type="entry name" value="FAD/NAD(P)-binding domain"/>
    <property type="match status" value="1"/>
</dbReference>
<keyword evidence="8" id="KW-1185">Reference proteome</keyword>
<keyword evidence="4" id="KW-0560">Oxidoreductase</keyword>
<feature type="domain" description="FAD-binding" evidence="6">
    <location>
        <begin position="6"/>
        <end position="360"/>
    </location>
</feature>
<proteinExistence type="predicted"/>
<gene>
    <name evidence="7" type="ORF">K490DRAFT_38320</name>
</gene>
<evidence type="ECO:0000256" key="2">
    <source>
        <dbReference type="ARBA" id="ARBA00022630"/>
    </source>
</evidence>
<dbReference type="PANTHER" id="PTHR47178:SF5">
    <property type="entry name" value="FAD-BINDING DOMAIN-CONTAINING PROTEIN"/>
    <property type="match status" value="1"/>
</dbReference>
<evidence type="ECO:0000256" key="3">
    <source>
        <dbReference type="ARBA" id="ARBA00022827"/>
    </source>
</evidence>
<dbReference type="InterPro" id="IPR036188">
    <property type="entry name" value="FAD/NAD-bd_sf"/>
</dbReference>
<sequence length="406" mass="45239">MAPIQPVLISGAGLSGLLLAQGLKQASIPFRMFERDPCIGHRPQGYLIRIHGDGITALRSALPPKLFAMFEKTCAEAHVGAVRRLNPFTSEVDEMPEYGPPGLQMKERLERGERPYTPDRTVLRRVLMTDIEESIEFGKTICNYEETAKGVTVHFTDGTSASGALLVAADGGRSQVRKQYAPEHKPVDTAGRCIYGKTPLTPDLEAKMSERLLRGMFLAKDDSRSYPVALLYETLRFPQRDVVDHLPNDYIYWVIVSRPETHPHMDKPFWKLSGDEAARLSLELTRKWDPEVRAILELQEISRTSSVPVSSIRPDFAMWEPSQRVTLIGDAAHVMSPSGAIGASIAFRDAASLSRILAEDGISKEAIGKYESEMGIYAKEAIMKTFQVGRGVFDQMPFEECKELDL</sequence>
<evidence type="ECO:0000256" key="1">
    <source>
        <dbReference type="ARBA" id="ARBA00001974"/>
    </source>
</evidence>
<keyword evidence="5" id="KW-0503">Monooxygenase</keyword>
<dbReference type="GO" id="GO:0071949">
    <property type="term" value="F:FAD binding"/>
    <property type="evidence" value="ECO:0007669"/>
    <property type="project" value="InterPro"/>
</dbReference>
<evidence type="ECO:0000313" key="7">
    <source>
        <dbReference type="EMBL" id="KAF2089002.1"/>
    </source>
</evidence>
<dbReference type="Pfam" id="PF01494">
    <property type="entry name" value="FAD_binding_3"/>
    <property type="match status" value="1"/>
</dbReference>
<evidence type="ECO:0000256" key="4">
    <source>
        <dbReference type="ARBA" id="ARBA00023002"/>
    </source>
</evidence>
<dbReference type="GO" id="GO:0004497">
    <property type="term" value="F:monooxygenase activity"/>
    <property type="evidence" value="ECO:0007669"/>
    <property type="project" value="UniProtKB-KW"/>
</dbReference>
<dbReference type="Proteomes" id="UP000799776">
    <property type="component" value="Unassembled WGS sequence"/>
</dbReference>
<comment type="cofactor">
    <cofactor evidence="1">
        <name>FAD</name>
        <dbReference type="ChEBI" id="CHEBI:57692"/>
    </cofactor>
</comment>
<protein>
    <submittedName>
        <fullName evidence="7">2-polyprenyl-6-methoxyphenol hydroxylase</fullName>
    </submittedName>
</protein>